<proteinExistence type="predicted"/>
<protein>
    <recommendedName>
        <fullName evidence="3">DPH-type MB domain-containing protein</fullName>
    </recommendedName>
</protein>
<evidence type="ECO:0008006" key="3">
    <source>
        <dbReference type="Google" id="ProtNLM"/>
    </source>
</evidence>
<dbReference type="EMBL" id="JPVN01000038">
    <property type="protein sequence ID" value="KGR74300.1"/>
    <property type="molecule type" value="Genomic_DNA"/>
</dbReference>
<evidence type="ECO:0000313" key="1">
    <source>
        <dbReference type="EMBL" id="KGR74300.1"/>
    </source>
</evidence>
<dbReference type="AlphaFoldDB" id="A0A0A3HSY9"/>
<dbReference type="eggNOG" id="ENOG503322U">
    <property type="taxonomic scope" value="Bacteria"/>
</dbReference>
<evidence type="ECO:0000313" key="2">
    <source>
        <dbReference type="Proteomes" id="UP000030416"/>
    </source>
</evidence>
<accession>A0A0A3HSY9</accession>
<gene>
    <name evidence="1" type="ORF">CD29_18920</name>
</gene>
<reference evidence="1 2" key="1">
    <citation type="submission" date="2014-02" db="EMBL/GenBank/DDBJ databases">
        <title>Draft genome sequence of Lysinibacillus manganicus DSM 26584T.</title>
        <authorList>
            <person name="Zhang F."/>
            <person name="Wang G."/>
            <person name="Zhang L."/>
        </authorList>
    </citation>
    <scope>NUCLEOTIDE SEQUENCE [LARGE SCALE GENOMIC DNA]</scope>
    <source>
        <strain evidence="1 2">DSM 26584</strain>
    </source>
</reference>
<name>A0A0A3HSY9_9BACL</name>
<comment type="caution">
    <text evidence="1">The sequence shown here is derived from an EMBL/GenBank/DDBJ whole genome shotgun (WGS) entry which is preliminary data.</text>
</comment>
<sequence>MEYYTSISKSSDEDNCVSFNCPHCNERFKLEVNEFEEFEGDKLYCPSCGLHGEISEFYSDDMMEAAEVEAMNMAKDLINNMFKGLSKKSSKNVRIKATPLKKDTSPTLYEKDDLELFKTDCCQRIIKINPISYSIKPYCPYCGGIS</sequence>
<keyword evidence="2" id="KW-1185">Reference proteome</keyword>
<dbReference type="RefSeq" id="WP_036190081.1">
    <property type="nucleotide sequence ID" value="NZ_AVDA01000038.1"/>
</dbReference>
<dbReference type="Gene3D" id="2.20.28.160">
    <property type="match status" value="1"/>
</dbReference>
<dbReference type="Proteomes" id="UP000030416">
    <property type="component" value="Unassembled WGS sequence"/>
</dbReference>
<dbReference type="OrthoDB" id="244835at2"/>
<organism evidence="1 2">
    <name type="scientific">Ureibacillus manganicus DSM 26584</name>
    <dbReference type="NCBI Taxonomy" id="1384049"/>
    <lineage>
        <taxon>Bacteria</taxon>
        <taxon>Bacillati</taxon>
        <taxon>Bacillota</taxon>
        <taxon>Bacilli</taxon>
        <taxon>Bacillales</taxon>
        <taxon>Caryophanaceae</taxon>
        <taxon>Ureibacillus</taxon>
    </lineage>
</organism>